<feature type="transmembrane region" description="Helical" evidence="2">
    <location>
        <begin position="138"/>
        <end position="158"/>
    </location>
</feature>
<evidence type="ECO:0000313" key="5">
    <source>
        <dbReference type="Proteomes" id="UP000321234"/>
    </source>
</evidence>
<evidence type="ECO:0000256" key="1">
    <source>
        <dbReference type="SAM" id="MobiDB-lite"/>
    </source>
</evidence>
<dbReference type="SUPFAM" id="SSF55073">
    <property type="entry name" value="Nucleotide cyclase"/>
    <property type="match status" value="1"/>
</dbReference>
<dbReference type="PROSITE" id="PS50887">
    <property type="entry name" value="GGDEF"/>
    <property type="match status" value="1"/>
</dbReference>
<dbReference type="InterPro" id="IPR000160">
    <property type="entry name" value="GGDEF_dom"/>
</dbReference>
<feature type="transmembrane region" description="Helical" evidence="2">
    <location>
        <begin position="114"/>
        <end position="132"/>
    </location>
</feature>
<keyword evidence="2" id="KW-1133">Transmembrane helix</keyword>
<reference evidence="4 5" key="1">
    <citation type="submission" date="2019-07" db="EMBL/GenBank/DDBJ databases">
        <title>Quadrisphaera sp. strain DD2A genome sequencing and assembly.</title>
        <authorList>
            <person name="Kim I."/>
        </authorList>
    </citation>
    <scope>NUCLEOTIDE SEQUENCE [LARGE SCALE GENOMIC DNA]</scope>
    <source>
        <strain evidence="4 5">DD2A</strain>
    </source>
</reference>
<dbReference type="AlphaFoldDB" id="A0A5C8ZDG7"/>
<dbReference type="Gene3D" id="3.30.70.270">
    <property type="match status" value="1"/>
</dbReference>
<dbReference type="InterPro" id="IPR029787">
    <property type="entry name" value="Nucleotide_cyclase"/>
</dbReference>
<dbReference type="InterPro" id="IPR050469">
    <property type="entry name" value="Diguanylate_Cyclase"/>
</dbReference>
<dbReference type="EMBL" id="VKAC01000006">
    <property type="protein sequence ID" value="TXR56145.1"/>
    <property type="molecule type" value="Genomic_DNA"/>
</dbReference>
<gene>
    <name evidence="4" type="ORF">FMM08_12015</name>
</gene>
<dbReference type="PANTHER" id="PTHR45138:SF9">
    <property type="entry name" value="DIGUANYLATE CYCLASE DGCM-RELATED"/>
    <property type="match status" value="1"/>
</dbReference>
<proteinExistence type="predicted"/>
<dbReference type="CDD" id="cd01949">
    <property type="entry name" value="GGDEF"/>
    <property type="match status" value="1"/>
</dbReference>
<keyword evidence="2" id="KW-0812">Transmembrane</keyword>
<comment type="caution">
    <text evidence="4">The sequence shown here is derived from an EMBL/GenBank/DDBJ whole genome shotgun (WGS) entry which is preliminary data.</text>
</comment>
<dbReference type="GO" id="GO:0052621">
    <property type="term" value="F:diguanylate cyclase activity"/>
    <property type="evidence" value="ECO:0007669"/>
    <property type="project" value="TreeGrafter"/>
</dbReference>
<dbReference type="PANTHER" id="PTHR45138">
    <property type="entry name" value="REGULATORY COMPONENTS OF SENSORY TRANSDUCTION SYSTEM"/>
    <property type="match status" value="1"/>
</dbReference>
<evidence type="ECO:0000256" key="2">
    <source>
        <dbReference type="SAM" id="Phobius"/>
    </source>
</evidence>
<dbReference type="SMART" id="SM00267">
    <property type="entry name" value="GGDEF"/>
    <property type="match status" value="1"/>
</dbReference>
<feature type="transmembrane region" description="Helical" evidence="2">
    <location>
        <begin position="7"/>
        <end position="28"/>
    </location>
</feature>
<feature type="domain" description="GGDEF" evidence="3">
    <location>
        <begin position="196"/>
        <end position="320"/>
    </location>
</feature>
<sequence length="334" mass="34572">MTDPSWGLRVLGFATAVLIVVLVGLDGLPQPPDASHAEVMGISLVSAVGFVLLRPSSGRRLAPFLLSLGPVAGCAYVTAVMRLVDSPVTAASLSLLQVLFVIFCALYGRRWHSVLVLGIVGPATFLGLQVHVGAASAATLSLTAVAVMAVSSLILTAVSEQVRLASTTDALTGAASRRGLQERAPGFALRHRGRHRGAAVVVLDLDGFKTYNDVHGHAAGDALLVEAVRAWSRVLPAGSLLARSGGDEFVALVAVSQVGAAAGADLLDELRRAAPDGVRASAGSAPWPVGTALEGAVHEADRAMYLDKGERRRSTDEARATTTAEDAPDRTEVP</sequence>
<feature type="transmembrane region" description="Helical" evidence="2">
    <location>
        <begin position="90"/>
        <end position="107"/>
    </location>
</feature>
<dbReference type="OrthoDB" id="23692at2"/>
<accession>A0A5C8ZDG7</accession>
<dbReference type="NCBIfam" id="TIGR00254">
    <property type="entry name" value="GGDEF"/>
    <property type="match status" value="1"/>
</dbReference>
<protein>
    <submittedName>
        <fullName evidence="4">GGDEF domain-containing protein</fullName>
    </submittedName>
</protein>
<dbReference type="Pfam" id="PF00990">
    <property type="entry name" value="GGDEF"/>
    <property type="match status" value="1"/>
</dbReference>
<dbReference type="Proteomes" id="UP000321234">
    <property type="component" value="Unassembled WGS sequence"/>
</dbReference>
<keyword evidence="2" id="KW-0472">Membrane</keyword>
<keyword evidence="5" id="KW-1185">Reference proteome</keyword>
<organism evidence="4 5">
    <name type="scientific">Quadrisphaera setariae</name>
    <dbReference type="NCBI Taxonomy" id="2593304"/>
    <lineage>
        <taxon>Bacteria</taxon>
        <taxon>Bacillati</taxon>
        <taxon>Actinomycetota</taxon>
        <taxon>Actinomycetes</taxon>
        <taxon>Kineosporiales</taxon>
        <taxon>Kineosporiaceae</taxon>
        <taxon>Quadrisphaera</taxon>
    </lineage>
</organism>
<name>A0A5C8ZDG7_9ACTN</name>
<feature type="region of interest" description="Disordered" evidence="1">
    <location>
        <begin position="304"/>
        <end position="334"/>
    </location>
</feature>
<evidence type="ECO:0000259" key="3">
    <source>
        <dbReference type="PROSITE" id="PS50887"/>
    </source>
</evidence>
<feature type="transmembrane region" description="Helical" evidence="2">
    <location>
        <begin position="34"/>
        <end position="53"/>
    </location>
</feature>
<feature type="transmembrane region" description="Helical" evidence="2">
    <location>
        <begin position="65"/>
        <end position="84"/>
    </location>
</feature>
<feature type="compositionally biased region" description="Basic and acidic residues" evidence="1">
    <location>
        <begin position="304"/>
        <end position="319"/>
    </location>
</feature>
<evidence type="ECO:0000313" key="4">
    <source>
        <dbReference type="EMBL" id="TXR56145.1"/>
    </source>
</evidence>
<dbReference type="RefSeq" id="WP_147926577.1">
    <property type="nucleotide sequence ID" value="NZ_VKAC01000006.1"/>
</dbReference>
<dbReference type="InterPro" id="IPR043128">
    <property type="entry name" value="Rev_trsase/Diguanyl_cyclase"/>
</dbReference>